<evidence type="ECO:0000313" key="1">
    <source>
        <dbReference type="EMBL" id="SFN43030.1"/>
    </source>
</evidence>
<dbReference type="PROSITE" id="PS51257">
    <property type="entry name" value="PROKAR_LIPOPROTEIN"/>
    <property type="match status" value="1"/>
</dbReference>
<proteinExistence type="predicted"/>
<sequence length="180" mass="21046">MRNTTKIFDFKHQIGFLFVCLVLFSSCKKELPQTIENPKFVRTWYDTVQGMPFRAKLNIKENNTFEYSSRSCQDGSKSNGIWKIEKDTIILNSTKPTGCLFQHRFGISCIAYNDTTYFENNKTIKNCKPNGREATYEIFENEKFILRNDTLIHTNKVKDNCPNIRIAFSTREKVRRSSAK</sequence>
<evidence type="ECO:0000313" key="2">
    <source>
        <dbReference type="Proteomes" id="UP000182961"/>
    </source>
</evidence>
<accession>A0A1I4YZE8</accession>
<gene>
    <name evidence="1" type="ORF">SAMN05444143_11318</name>
</gene>
<evidence type="ECO:0008006" key="3">
    <source>
        <dbReference type="Google" id="ProtNLM"/>
    </source>
</evidence>
<keyword evidence="2" id="KW-1185">Reference proteome</keyword>
<dbReference type="Proteomes" id="UP000182961">
    <property type="component" value="Unassembled WGS sequence"/>
</dbReference>
<dbReference type="EMBL" id="FOUT01000013">
    <property type="protein sequence ID" value="SFN43030.1"/>
    <property type="molecule type" value="Genomic_DNA"/>
</dbReference>
<dbReference type="AlphaFoldDB" id="A0A1I4YZE8"/>
<name>A0A1I4YZE8_9FLAO</name>
<organism evidence="1 2">
    <name type="scientific">Flavobacterium succinicans</name>
    <dbReference type="NCBI Taxonomy" id="29536"/>
    <lineage>
        <taxon>Bacteria</taxon>
        <taxon>Pseudomonadati</taxon>
        <taxon>Bacteroidota</taxon>
        <taxon>Flavobacteriia</taxon>
        <taxon>Flavobacteriales</taxon>
        <taxon>Flavobacteriaceae</taxon>
        <taxon>Flavobacterium</taxon>
    </lineage>
</organism>
<dbReference type="eggNOG" id="ENOG502ZYBB">
    <property type="taxonomic scope" value="Bacteria"/>
</dbReference>
<reference evidence="2" key="1">
    <citation type="submission" date="2016-10" db="EMBL/GenBank/DDBJ databases">
        <authorList>
            <person name="Varghese N."/>
            <person name="Submissions S."/>
        </authorList>
    </citation>
    <scope>NUCLEOTIDE SEQUENCE [LARGE SCALE GENOMIC DNA]</scope>
    <source>
        <strain evidence="2">DSM 4002</strain>
    </source>
</reference>
<protein>
    <recommendedName>
        <fullName evidence="3">Lipocalin-like domain-containing protein</fullName>
    </recommendedName>
</protein>